<dbReference type="AlphaFoldDB" id="A0A7Y6NRP9"/>
<evidence type="ECO:0000313" key="4">
    <source>
        <dbReference type="Proteomes" id="UP000529637"/>
    </source>
</evidence>
<evidence type="ECO:0000256" key="1">
    <source>
        <dbReference type="SAM" id="SignalP"/>
    </source>
</evidence>
<accession>A0A7Y6NRP9</accession>
<protein>
    <submittedName>
        <fullName evidence="3">ThuA domain-containing protein</fullName>
    </submittedName>
</protein>
<keyword evidence="1" id="KW-0732">Signal</keyword>
<dbReference type="Pfam" id="PF06283">
    <property type="entry name" value="ThuA"/>
    <property type="match status" value="1"/>
</dbReference>
<name>A0A7Y6NRP9_9BURK</name>
<feature type="chain" id="PRO_5031558473" evidence="1">
    <location>
        <begin position="24"/>
        <end position="340"/>
    </location>
</feature>
<keyword evidence="4" id="KW-1185">Reference proteome</keyword>
<feature type="signal peptide" evidence="1">
    <location>
        <begin position="1"/>
        <end position="23"/>
    </location>
</feature>
<dbReference type="InterPro" id="IPR029010">
    <property type="entry name" value="ThuA-like"/>
</dbReference>
<proteinExistence type="predicted"/>
<dbReference type="PANTHER" id="PTHR40469:SF2">
    <property type="entry name" value="GALACTOSE-BINDING DOMAIN-LIKE SUPERFAMILY PROTEIN"/>
    <property type="match status" value="1"/>
</dbReference>
<dbReference type="PANTHER" id="PTHR40469">
    <property type="entry name" value="SECRETED GLYCOSYL HYDROLASE"/>
    <property type="match status" value="1"/>
</dbReference>
<feature type="domain" description="ThuA-like" evidence="2">
    <location>
        <begin position="100"/>
        <end position="311"/>
    </location>
</feature>
<dbReference type="InterPro" id="IPR029062">
    <property type="entry name" value="Class_I_gatase-like"/>
</dbReference>
<evidence type="ECO:0000259" key="2">
    <source>
        <dbReference type="Pfam" id="PF06283"/>
    </source>
</evidence>
<organism evidence="3 4">
    <name type="scientific">Piscinibacter koreensis</name>
    <dbReference type="NCBI Taxonomy" id="2742824"/>
    <lineage>
        <taxon>Bacteria</taxon>
        <taxon>Pseudomonadati</taxon>
        <taxon>Pseudomonadota</taxon>
        <taxon>Betaproteobacteria</taxon>
        <taxon>Burkholderiales</taxon>
        <taxon>Sphaerotilaceae</taxon>
        <taxon>Piscinibacter</taxon>
    </lineage>
</organism>
<dbReference type="RefSeq" id="WP_176070896.1">
    <property type="nucleotide sequence ID" value="NZ_JABWMJ010000010.1"/>
</dbReference>
<gene>
    <name evidence="3" type="ORF">HQN59_20050</name>
</gene>
<comment type="caution">
    <text evidence="3">The sequence shown here is derived from an EMBL/GenBank/DDBJ whole genome shotgun (WGS) entry which is preliminary data.</text>
</comment>
<reference evidence="3 4" key="1">
    <citation type="submission" date="2020-06" db="EMBL/GenBank/DDBJ databases">
        <title>Schlegella sp. ID0723 isolated from air conditioner.</title>
        <authorList>
            <person name="Kim D.Y."/>
            <person name="Kim D.-U."/>
        </authorList>
    </citation>
    <scope>NUCLEOTIDE SEQUENCE [LARGE SCALE GENOMIC DNA]</scope>
    <source>
        <strain evidence="3 4">ID0723</strain>
    </source>
</reference>
<evidence type="ECO:0000313" key="3">
    <source>
        <dbReference type="EMBL" id="NUZ08064.1"/>
    </source>
</evidence>
<sequence length="340" mass="36432">MTTTTVKTLAAGALAALAGGAFAQAAGTQGPINSNLPNGAPAAAFDTTYNVCRGVYPQCYNDMIQRTGNTVLIYSRTAGPRHANLGPALAAGINRASNPTAGPQLTAANVAQLALREWLAAEGIQADITEDASQMPGLGSNYKAVIFMSPTRDTMTLHGKQSTITVNTSVNASIDAPKTNLRQYIRSGGGFVGIHNAFGTEYNWPWYEGLLGNANFYDHGANQPGTVVTVQNDPSTQGLPATWPHQDEFYNLMPYPTKVKFLTRVDENTLAVRRTTHPGHGNFHPNAWCQYYDGGRSWVTTMGHDSKAFQDGSGFPGQQEFKRLVVQGIKSAMGLTPFCN</sequence>
<dbReference type="EMBL" id="JABWMJ010000010">
    <property type="protein sequence ID" value="NUZ08064.1"/>
    <property type="molecule type" value="Genomic_DNA"/>
</dbReference>
<dbReference type="Gene3D" id="3.40.50.880">
    <property type="match status" value="1"/>
</dbReference>
<dbReference type="SUPFAM" id="SSF52317">
    <property type="entry name" value="Class I glutamine amidotransferase-like"/>
    <property type="match status" value="1"/>
</dbReference>
<dbReference type="Proteomes" id="UP000529637">
    <property type="component" value="Unassembled WGS sequence"/>
</dbReference>